<keyword evidence="10" id="KW-1185">Reference proteome</keyword>
<name>A0A7K0E0F0_9NOCA</name>
<keyword evidence="3" id="KW-1003">Cell membrane</keyword>
<dbReference type="AlphaFoldDB" id="A0A7K0E0F0"/>
<dbReference type="PANTHER" id="PTHR33406">
    <property type="entry name" value="MEMBRANE PROTEIN MJ1562-RELATED"/>
    <property type="match status" value="1"/>
</dbReference>
<feature type="transmembrane region" description="Helical" evidence="7">
    <location>
        <begin position="197"/>
        <end position="221"/>
    </location>
</feature>
<protein>
    <submittedName>
        <fullName evidence="9">Membrane protein YdfJ</fullName>
    </submittedName>
</protein>
<feature type="transmembrane region" description="Helical" evidence="7">
    <location>
        <begin position="463"/>
        <end position="487"/>
    </location>
</feature>
<dbReference type="Pfam" id="PF03176">
    <property type="entry name" value="MMPL"/>
    <property type="match status" value="2"/>
</dbReference>
<dbReference type="EMBL" id="WEGI01000018">
    <property type="protein sequence ID" value="MQY31361.1"/>
    <property type="molecule type" value="Genomic_DNA"/>
</dbReference>
<dbReference type="InterPro" id="IPR000731">
    <property type="entry name" value="SSD"/>
</dbReference>
<comment type="similarity">
    <text evidence="2">Belongs to the resistance-nodulation-cell division (RND) (TC 2.A.6) family. MmpL subfamily.</text>
</comment>
<accession>A0A7K0E0F0</accession>
<feature type="domain" description="SSD" evidence="8">
    <location>
        <begin position="34"/>
        <end position="159"/>
    </location>
</feature>
<evidence type="ECO:0000256" key="3">
    <source>
        <dbReference type="ARBA" id="ARBA00022475"/>
    </source>
</evidence>
<evidence type="ECO:0000313" key="10">
    <source>
        <dbReference type="Proteomes" id="UP000431401"/>
    </source>
</evidence>
<evidence type="ECO:0000256" key="1">
    <source>
        <dbReference type="ARBA" id="ARBA00004651"/>
    </source>
</evidence>
<feature type="transmembrane region" description="Helical" evidence="7">
    <location>
        <begin position="493"/>
        <end position="515"/>
    </location>
</feature>
<dbReference type="InterPro" id="IPR004869">
    <property type="entry name" value="MMPL_dom"/>
</dbReference>
<keyword evidence="6 7" id="KW-0472">Membrane</keyword>
<feature type="transmembrane region" description="Helical" evidence="7">
    <location>
        <begin position="105"/>
        <end position="127"/>
    </location>
</feature>
<comment type="subcellular location">
    <subcellularLocation>
        <location evidence="1">Cell membrane</location>
        <topology evidence="1">Multi-pass membrane protein</topology>
    </subcellularLocation>
</comment>
<dbReference type="GO" id="GO:0005886">
    <property type="term" value="C:plasma membrane"/>
    <property type="evidence" value="ECO:0007669"/>
    <property type="project" value="UniProtKB-SubCell"/>
</dbReference>
<feature type="transmembrane region" description="Helical" evidence="7">
    <location>
        <begin position="133"/>
        <end position="160"/>
    </location>
</feature>
<feature type="transmembrane region" description="Helical" evidence="7">
    <location>
        <begin position="354"/>
        <end position="373"/>
    </location>
</feature>
<evidence type="ECO:0000256" key="2">
    <source>
        <dbReference type="ARBA" id="ARBA00010157"/>
    </source>
</evidence>
<proteinExistence type="inferred from homology"/>
<evidence type="ECO:0000256" key="5">
    <source>
        <dbReference type="ARBA" id="ARBA00022989"/>
    </source>
</evidence>
<dbReference type="SUPFAM" id="SSF82866">
    <property type="entry name" value="Multidrug efflux transporter AcrB transmembrane domain"/>
    <property type="match status" value="2"/>
</dbReference>
<gene>
    <name evidence="9" type="primary">ydfJ_6</name>
    <name evidence="9" type="ORF">NRB56_69700</name>
</gene>
<feature type="transmembrane region" description="Helical" evidence="7">
    <location>
        <begin position="12"/>
        <end position="30"/>
    </location>
</feature>
<feature type="transmembrane region" description="Helical" evidence="7">
    <location>
        <begin position="37"/>
        <end position="57"/>
    </location>
</feature>
<evidence type="ECO:0000256" key="4">
    <source>
        <dbReference type="ARBA" id="ARBA00022692"/>
    </source>
</evidence>
<keyword evidence="5 7" id="KW-1133">Transmembrane helix</keyword>
<organism evidence="9 10">
    <name type="scientific">Nocardia aurantia</name>
    <dbReference type="NCBI Taxonomy" id="2585199"/>
    <lineage>
        <taxon>Bacteria</taxon>
        <taxon>Bacillati</taxon>
        <taxon>Actinomycetota</taxon>
        <taxon>Actinomycetes</taxon>
        <taxon>Mycobacteriales</taxon>
        <taxon>Nocardiaceae</taxon>
        <taxon>Nocardia</taxon>
    </lineage>
</organism>
<dbReference type="Proteomes" id="UP000431401">
    <property type="component" value="Unassembled WGS sequence"/>
</dbReference>
<keyword evidence="4 7" id="KW-0812">Transmembrane</keyword>
<feature type="transmembrane region" description="Helical" evidence="7">
    <location>
        <begin position="63"/>
        <end position="84"/>
    </location>
</feature>
<dbReference type="InterPro" id="IPR050545">
    <property type="entry name" value="Mycobact_MmpL"/>
</dbReference>
<evidence type="ECO:0000259" key="8">
    <source>
        <dbReference type="PROSITE" id="PS50156"/>
    </source>
</evidence>
<feature type="transmembrane region" description="Helical" evidence="7">
    <location>
        <begin position="385"/>
        <end position="404"/>
    </location>
</feature>
<comment type="caution">
    <text evidence="9">The sequence shown here is derived from an EMBL/GenBank/DDBJ whole genome shotgun (WGS) entry which is preliminary data.</text>
</comment>
<evidence type="ECO:0000256" key="7">
    <source>
        <dbReference type="SAM" id="Phobius"/>
    </source>
</evidence>
<reference evidence="9 10" key="1">
    <citation type="submission" date="2019-10" db="EMBL/GenBank/DDBJ databases">
        <title>Nocardia macrotermitis sp. nov. and Nocardia aurantia sp. nov., isolated from the gut of fungus growing-termite Macrotermes natalensis.</title>
        <authorList>
            <person name="Benndorf R."/>
            <person name="Schwitalla J."/>
            <person name="Martin K."/>
            <person name="De Beer W."/>
            <person name="Kaster A.-K."/>
            <person name="Vollmers J."/>
            <person name="Poulsen M."/>
            <person name="Beemelmanns C."/>
        </authorList>
    </citation>
    <scope>NUCLEOTIDE SEQUENCE [LARGE SCALE GENOMIC DNA]</scope>
    <source>
        <strain evidence="9 10">RB56</strain>
    </source>
</reference>
<dbReference type="PROSITE" id="PS50156">
    <property type="entry name" value="SSD"/>
    <property type="match status" value="1"/>
</dbReference>
<evidence type="ECO:0000313" key="9">
    <source>
        <dbReference type="EMBL" id="MQY31361.1"/>
    </source>
</evidence>
<feature type="transmembrane region" description="Helical" evidence="7">
    <location>
        <begin position="424"/>
        <end position="442"/>
    </location>
</feature>
<evidence type="ECO:0000256" key="6">
    <source>
        <dbReference type="ARBA" id="ARBA00023136"/>
    </source>
</evidence>
<dbReference type="Gene3D" id="1.20.1640.10">
    <property type="entry name" value="Multidrug efflux transporter AcrB transmembrane domain"/>
    <property type="match status" value="2"/>
</dbReference>
<dbReference type="RefSeq" id="WP_194291102.1">
    <property type="nucleotide sequence ID" value="NZ_WEGI01000018.1"/>
</dbReference>
<dbReference type="PANTHER" id="PTHR33406:SF11">
    <property type="entry name" value="MEMBRANE PROTEIN SCO6666-RELATED"/>
    <property type="match status" value="1"/>
</dbReference>
<sequence length="557" mass="58449">MKPAPGPSEGIGIGAAIVIMLVAFGSVVAMGLPILTALVGVGAGYGVVALLSHVLVAPGFAPALMAMIGLGVGIDYALFIVTRYRQALGEGREPRDAVAHAMSTAGRAVLFAGTTVLISLCGLFLVGQQFLEGLAAGTILAVLAVLAATSTLLPAILGFAGRAVDRLRLPGMPRSTASENQRGVWWRWSRTIQRRPLVFGSAALLALVVLAVPLFSMRLAFSDSGNDPARLTTRRAYDLTSDAFGPGFNGPLVVAAELPGAATDHAILAEFGRRLADVPGVAGVTAPTYNDAGDAAVLTVYPSDAPQAAATAALVERLRDTVVPQATAGSEVRILVGGQTAAGIDESAHLARRLPWVVGLVILVSFVLLMAVFRSVAIPLKAAAMNLLSIGAAYGAIVAVYQWGWLSPVSGVGRTGPIDPWIPLMMFTITFGLSMDYEVFLLSRIQEEWHRRRDNSAAVAHGIAATGRIITAAAAIMVCVFGSFVIGDPLRTLNVFGLGLAVAILVDATLVRMILVPSIMQLLGRLNWWLPRWLDRIVPRLGLEQSAAVTPHSRSRT</sequence>